<dbReference type="GO" id="GO:0006412">
    <property type="term" value="P:translation"/>
    <property type="evidence" value="ECO:0007669"/>
    <property type="project" value="UniProtKB-UniRule"/>
</dbReference>
<dbReference type="HAMAP" id="MF_00373">
    <property type="entry name" value="Ribosomal_bL28"/>
    <property type="match status" value="1"/>
</dbReference>
<dbReference type="GO" id="GO:0005840">
    <property type="term" value="C:ribosome"/>
    <property type="evidence" value="ECO:0007669"/>
    <property type="project" value="UniProtKB-KW"/>
</dbReference>
<dbReference type="STRING" id="768670.Calni_0700"/>
<organism evidence="6 7">
    <name type="scientific">Calditerrivibrio nitroreducens (strain DSM 19672 / NBRC 101217 / Yu37-1)</name>
    <dbReference type="NCBI Taxonomy" id="768670"/>
    <lineage>
        <taxon>Bacteria</taxon>
        <taxon>Pseudomonadati</taxon>
        <taxon>Deferribacterota</taxon>
        <taxon>Deferribacteres</taxon>
        <taxon>Deferribacterales</taxon>
        <taxon>Calditerrivibrionaceae</taxon>
    </lineage>
</organism>
<evidence type="ECO:0000313" key="6">
    <source>
        <dbReference type="EMBL" id="ADR18611.1"/>
    </source>
</evidence>
<dbReference type="AlphaFoldDB" id="E4TGD0"/>
<dbReference type="PANTHER" id="PTHR39080">
    <property type="entry name" value="50S RIBOSOMAL PROTEIN L28"/>
    <property type="match status" value="1"/>
</dbReference>
<reference key="1">
    <citation type="submission" date="2010-11" db="EMBL/GenBank/DDBJ databases">
        <title>The complete genome of chromosome of Calditerrivibrio nitroreducens DSM 19672.</title>
        <authorList>
            <consortium name="US DOE Joint Genome Institute (JGI-PGF)"/>
            <person name="Lucas S."/>
            <person name="Copeland A."/>
            <person name="Lapidus A."/>
            <person name="Bruce D."/>
            <person name="Goodwin L."/>
            <person name="Pitluck S."/>
            <person name="Kyrpides N."/>
            <person name="Mavromatis K."/>
            <person name="Ivanova N."/>
            <person name="Mikhailova N."/>
            <person name="Zeytun A."/>
            <person name="Brettin T."/>
            <person name="Detter J.C."/>
            <person name="Tapia R."/>
            <person name="Han C."/>
            <person name="Land M."/>
            <person name="Hauser L."/>
            <person name="Markowitz V."/>
            <person name="Cheng J.-F."/>
            <person name="Hugenholtz P."/>
            <person name="Woyke T."/>
            <person name="Wu D."/>
            <person name="Spring S."/>
            <person name="Schroeder M."/>
            <person name="Brambilla E."/>
            <person name="Klenk H.-P."/>
            <person name="Eisen J.A."/>
        </authorList>
    </citation>
    <scope>NUCLEOTIDE SEQUENCE [LARGE SCALE GENOMIC DNA]</scope>
    <source>
        <strain>DSM 19672</strain>
    </source>
</reference>
<dbReference type="RefSeq" id="WP_013450824.1">
    <property type="nucleotide sequence ID" value="NC_014758.1"/>
</dbReference>
<sequence>MARRCDICGKGPMFGHNISHAHNVTRRVFYPNLHKVKVLNPDGTVARIKVCTKCIKAGKVKKA</sequence>
<dbReference type="Gene3D" id="2.30.170.40">
    <property type="entry name" value="Ribosomal protein L28/L24"/>
    <property type="match status" value="1"/>
</dbReference>
<dbReference type="HOGENOM" id="CLU_064548_7_0_0"/>
<reference evidence="6 7" key="2">
    <citation type="journal article" date="2011" name="Stand. Genomic Sci.">
        <title>Complete genome sequence of Calditerrivibrio nitroreducens type strain (Yu37-1).</title>
        <authorList>
            <person name="Pitluck S."/>
            <person name="Sikorski J."/>
            <person name="Zeytun A."/>
            <person name="Lapidus A."/>
            <person name="Nolan M."/>
            <person name="Lucas S."/>
            <person name="Hammon N."/>
            <person name="Deshpande S."/>
            <person name="Cheng J.F."/>
            <person name="Tapia R."/>
            <person name="Han C."/>
            <person name="Goodwin L."/>
            <person name="Liolios K."/>
            <person name="Pagani I."/>
            <person name="Ivanova N."/>
            <person name="Mavromatis K."/>
            <person name="Pati A."/>
            <person name="Chen A."/>
            <person name="Palaniappan K."/>
            <person name="Hauser L."/>
            <person name="Chang Y.J."/>
            <person name="Jeffries C.D."/>
            <person name="Detter J.C."/>
            <person name="Brambilla E."/>
            <person name="Djao O.D."/>
            <person name="Rohde M."/>
            <person name="Spring S."/>
            <person name="Goker M."/>
            <person name="Woyke T."/>
            <person name="Bristow J."/>
            <person name="Eisen J.A."/>
            <person name="Markowitz V."/>
            <person name="Hugenholtz P."/>
            <person name="Kyrpides N.C."/>
            <person name="Klenk H.P."/>
            <person name="Land M."/>
        </authorList>
    </citation>
    <scope>NUCLEOTIDE SEQUENCE [LARGE SCALE GENOMIC DNA]</scope>
    <source>
        <strain evidence="7">DSM 19672 / NBRC 101217 / Yu37-1</strain>
    </source>
</reference>
<keyword evidence="7" id="KW-1185">Reference proteome</keyword>
<evidence type="ECO:0000256" key="5">
    <source>
        <dbReference type="HAMAP-Rule" id="MF_00373"/>
    </source>
</evidence>
<evidence type="ECO:0000313" key="7">
    <source>
        <dbReference type="Proteomes" id="UP000007039"/>
    </source>
</evidence>
<gene>
    <name evidence="5" type="primary">rpmB</name>
    <name evidence="6" type="ordered locus">Calni_0700</name>
</gene>
<dbReference type="NCBIfam" id="TIGR00009">
    <property type="entry name" value="L28"/>
    <property type="match status" value="1"/>
</dbReference>
<keyword evidence="3 5" id="KW-0687">Ribonucleoprotein</keyword>
<dbReference type="eggNOG" id="COG0227">
    <property type="taxonomic scope" value="Bacteria"/>
</dbReference>
<dbReference type="SUPFAM" id="SSF143800">
    <property type="entry name" value="L28p-like"/>
    <property type="match status" value="1"/>
</dbReference>
<dbReference type="InterPro" id="IPR034704">
    <property type="entry name" value="Ribosomal_bL28/bL31-like_sf"/>
</dbReference>
<dbReference type="GO" id="GO:0003735">
    <property type="term" value="F:structural constituent of ribosome"/>
    <property type="evidence" value="ECO:0007669"/>
    <property type="project" value="InterPro"/>
</dbReference>
<dbReference type="Proteomes" id="UP000007039">
    <property type="component" value="Chromosome"/>
</dbReference>
<dbReference type="InterPro" id="IPR037147">
    <property type="entry name" value="Ribosomal_bL28_sf"/>
</dbReference>
<dbReference type="KEGG" id="cni:Calni_0700"/>
<dbReference type="GO" id="GO:1990904">
    <property type="term" value="C:ribonucleoprotein complex"/>
    <property type="evidence" value="ECO:0007669"/>
    <property type="project" value="UniProtKB-KW"/>
</dbReference>
<dbReference type="OrthoDB" id="9805609at2"/>
<dbReference type="InterPro" id="IPR026569">
    <property type="entry name" value="Ribosomal_bL28"/>
</dbReference>
<dbReference type="InterPro" id="IPR050096">
    <property type="entry name" value="Bacterial_rp_bL28"/>
</dbReference>
<evidence type="ECO:0000256" key="4">
    <source>
        <dbReference type="ARBA" id="ARBA00035174"/>
    </source>
</evidence>
<evidence type="ECO:0000256" key="2">
    <source>
        <dbReference type="ARBA" id="ARBA00022980"/>
    </source>
</evidence>
<name>E4TGD0_CALNY</name>
<evidence type="ECO:0000256" key="1">
    <source>
        <dbReference type="ARBA" id="ARBA00008760"/>
    </source>
</evidence>
<comment type="similarity">
    <text evidence="1 5">Belongs to the bacterial ribosomal protein bL28 family.</text>
</comment>
<evidence type="ECO:0000256" key="3">
    <source>
        <dbReference type="ARBA" id="ARBA00023274"/>
    </source>
</evidence>
<dbReference type="InterPro" id="IPR001383">
    <property type="entry name" value="Ribosomal_bL28_bact-type"/>
</dbReference>
<dbReference type="EMBL" id="CP002347">
    <property type="protein sequence ID" value="ADR18611.1"/>
    <property type="molecule type" value="Genomic_DNA"/>
</dbReference>
<keyword evidence="2 5" id="KW-0689">Ribosomal protein</keyword>
<dbReference type="PANTHER" id="PTHR39080:SF1">
    <property type="entry name" value="LARGE RIBOSOMAL SUBUNIT PROTEIN BL28A"/>
    <property type="match status" value="1"/>
</dbReference>
<dbReference type="Pfam" id="PF00830">
    <property type="entry name" value="Ribosomal_L28"/>
    <property type="match status" value="1"/>
</dbReference>
<protein>
    <recommendedName>
        <fullName evidence="4 5">Large ribosomal subunit protein bL28</fullName>
    </recommendedName>
</protein>
<proteinExistence type="inferred from homology"/>
<accession>E4TGD0</accession>